<comment type="similarity">
    <text evidence="1">Belongs to the peptidase C19 family.</text>
</comment>
<keyword evidence="1" id="KW-0645">Protease</keyword>
<feature type="compositionally biased region" description="Basic and acidic residues" evidence="3">
    <location>
        <begin position="204"/>
        <end position="219"/>
    </location>
</feature>
<dbReference type="InterPro" id="IPR050164">
    <property type="entry name" value="Peptidase_C19"/>
</dbReference>
<dbReference type="RefSeq" id="XP_033400877.1">
    <property type="nucleotide sequence ID" value="XM_033536536.1"/>
</dbReference>
<dbReference type="GO" id="GO:0005634">
    <property type="term" value="C:nucleus"/>
    <property type="evidence" value="ECO:0007669"/>
    <property type="project" value="TreeGrafter"/>
</dbReference>
<dbReference type="OrthoDB" id="2248014at2759"/>
<dbReference type="InterPro" id="IPR001394">
    <property type="entry name" value="Peptidase_C19_UCH"/>
</dbReference>
<proteinExistence type="inferred from homology"/>
<dbReference type="GO" id="GO:0016579">
    <property type="term" value="P:protein deubiquitination"/>
    <property type="evidence" value="ECO:0007669"/>
    <property type="project" value="InterPro"/>
</dbReference>
<feature type="compositionally biased region" description="Basic residues" evidence="3">
    <location>
        <begin position="183"/>
        <end position="193"/>
    </location>
</feature>
<dbReference type="EC" id="3.4.19.12" evidence="1"/>
<protein>
    <recommendedName>
        <fullName evidence="1">Ubiquitin carboxyl-terminal hydrolase</fullName>
        <ecNumber evidence="1">3.4.19.12</ecNumber>
    </recommendedName>
</protein>
<evidence type="ECO:0000313" key="7">
    <source>
        <dbReference type="Proteomes" id="UP000799438"/>
    </source>
</evidence>
<feature type="compositionally biased region" description="Polar residues" evidence="3">
    <location>
        <begin position="463"/>
        <end position="478"/>
    </location>
</feature>
<feature type="compositionally biased region" description="Acidic residues" evidence="3">
    <location>
        <begin position="221"/>
        <end position="237"/>
    </location>
</feature>
<evidence type="ECO:0000313" key="6">
    <source>
        <dbReference type="EMBL" id="KAF2145165.1"/>
    </source>
</evidence>
<feature type="transmembrane region" description="Helical" evidence="4">
    <location>
        <begin position="12"/>
        <end position="32"/>
    </location>
</feature>
<feature type="domain" description="USP" evidence="5">
    <location>
        <begin position="47"/>
        <end position="604"/>
    </location>
</feature>
<keyword evidence="1" id="KW-0788">Thiol protease</keyword>
<dbReference type="EMBL" id="ML995478">
    <property type="protein sequence ID" value="KAF2145165.1"/>
    <property type="molecule type" value="Genomic_DNA"/>
</dbReference>
<comment type="catalytic activity">
    <reaction evidence="1">
        <text>Thiol-dependent hydrolysis of ester, thioester, amide, peptide and isopeptide bonds formed by the C-terminal Gly of ubiquitin (a 76-residue protein attached to proteins as an intracellular targeting signal).</text>
        <dbReference type="EC" id="3.4.19.12"/>
    </reaction>
</comment>
<dbReference type="PROSITE" id="PS00973">
    <property type="entry name" value="USP_2"/>
    <property type="match status" value="1"/>
</dbReference>
<dbReference type="GeneID" id="54294032"/>
<feature type="region of interest" description="Disordered" evidence="3">
    <location>
        <begin position="458"/>
        <end position="553"/>
    </location>
</feature>
<accession>A0A6A6BPG4</accession>
<evidence type="ECO:0000256" key="3">
    <source>
        <dbReference type="SAM" id="MobiDB-lite"/>
    </source>
</evidence>
<dbReference type="GO" id="GO:0004843">
    <property type="term" value="F:cysteine-type deubiquitinase activity"/>
    <property type="evidence" value="ECO:0007669"/>
    <property type="project" value="UniProtKB-UniRule"/>
</dbReference>
<dbReference type="AlphaFoldDB" id="A0A6A6BPG4"/>
<dbReference type="Gene3D" id="3.90.70.10">
    <property type="entry name" value="Cysteine proteinases"/>
    <property type="match status" value="1"/>
</dbReference>
<keyword evidence="1" id="KW-0378">Hydrolase</keyword>
<keyword evidence="1" id="KW-0833">Ubl conjugation pathway</keyword>
<dbReference type="GO" id="GO:0006508">
    <property type="term" value="P:proteolysis"/>
    <property type="evidence" value="ECO:0007669"/>
    <property type="project" value="UniProtKB-KW"/>
</dbReference>
<name>A0A6A6BPG4_9PEZI</name>
<dbReference type="SUPFAM" id="SSF54001">
    <property type="entry name" value="Cysteine proteinases"/>
    <property type="match status" value="1"/>
</dbReference>
<dbReference type="Pfam" id="PF00443">
    <property type="entry name" value="UCH"/>
    <property type="match status" value="1"/>
</dbReference>
<organism evidence="6 7">
    <name type="scientific">Aplosporella prunicola CBS 121167</name>
    <dbReference type="NCBI Taxonomy" id="1176127"/>
    <lineage>
        <taxon>Eukaryota</taxon>
        <taxon>Fungi</taxon>
        <taxon>Dikarya</taxon>
        <taxon>Ascomycota</taxon>
        <taxon>Pezizomycotina</taxon>
        <taxon>Dothideomycetes</taxon>
        <taxon>Dothideomycetes incertae sedis</taxon>
        <taxon>Botryosphaeriales</taxon>
        <taxon>Aplosporellaceae</taxon>
        <taxon>Aplosporella</taxon>
    </lineage>
</organism>
<dbReference type="InterPro" id="IPR038765">
    <property type="entry name" value="Papain-like_cys_pep_sf"/>
</dbReference>
<feature type="region of interest" description="Disordered" evidence="3">
    <location>
        <begin position="182"/>
        <end position="244"/>
    </location>
</feature>
<evidence type="ECO:0000256" key="4">
    <source>
        <dbReference type="SAM" id="Phobius"/>
    </source>
</evidence>
<keyword evidence="4" id="KW-1133">Transmembrane helix</keyword>
<dbReference type="PANTHER" id="PTHR24006:SF904">
    <property type="entry name" value="UBIQUITIN CARBOXYL-TERMINAL HYDROLASE 16"/>
    <property type="match status" value="1"/>
</dbReference>
<feature type="compositionally biased region" description="Low complexity" evidence="3">
    <location>
        <begin position="520"/>
        <end position="531"/>
    </location>
</feature>
<dbReference type="PANTHER" id="PTHR24006">
    <property type="entry name" value="UBIQUITIN CARBOXYL-TERMINAL HYDROLASE"/>
    <property type="match status" value="1"/>
</dbReference>
<dbReference type="GO" id="GO:0005829">
    <property type="term" value="C:cytosol"/>
    <property type="evidence" value="ECO:0007669"/>
    <property type="project" value="TreeGrafter"/>
</dbReference>
<keyword evidence="2" id="KW-0175">Coiled coil</keyword>
<evidence type="ECO:0000256" key="1">
    <source>
        <dbReference type="RuleBase" id="RU366025"/>
    </source>
</evidence>
<evidence type="ECO:0000259" key="5">
    <source>
        <dbReference type="PROSITE" id="PS50235"/>
    </source>
</evidence>
<keyword evidence="4" id="KW-0472">Membrane</keyword>
<keyword evidence="7" id="KW-1185">Reference proteome</keyword>
<sequence length="607" mass="67856">MPDKPLTIATYAAGASLAAITLVYVFGPTFLFDDDSASSATRKKGVVGLSNPANDCFINSVLQALAGLPYLRLYLIREIHRRNLDGADVYKVPDQGKSAEEFRKDIAAVKLNGLQLGTVTRALKEVLDNLNERPLYRKTISAQGFVGALEQAFHSRISRQQQDAQEFLQLVAERVCEEYHAGKNARRKARRRNVSLAGLNRSPDGPKHIENVSDPKASDQPDYDDDDDVSDAEEPQNEEGFPFEGEMESQIECLTCHFKPKPTKSNFVTLTLHVPQQSSTTLNSCFDGILKIEHIDDFKCEYCRLEHAVQLKQADLEKTKDENARLRLEHDILKLRTAMQQNPEKPPSDVELPSTSLAPQRRIARHMRISAFPKVLAIHLSRSVYTAGNYGHYSTKNMAKVAFPETLPLGGILDQKKYNLVGVVTHKGGHNSGHYESFRRQVIIPPFSTPHSFGTEGVYSIHGSPNPSAMTSAVQSPKPSIRGDQPDQSQDEIEHLPSPVYPPPRSASSGSSRSSRRQRTPVTPTVPTSTSRAEDAQSTTLRHRTSGEVKAAGSPIAEAVNKRRPHRKRDNRWWRISDDKVKESKTREVLGMQKEVYMLFYEIAREE</sequence>
<dbReference type="PROSITE" id="PS00972">
    <property type="entry name" value="USP_1"/>
    <property type="match status" value="1"/>
</dbReference>
<evidence type="ECO:0000256" key="2">
    <source>
        <dbReference type="SAM" id="Coils"/>
    </source>
</evidence>
<gene>
    <name evidence="6" type="ORF">K452DRAFT_221924</name>
</gene>
<dbReference type="CDD" id="cd02662">
    <property type="entry name" value="Peptidase_C19F"/>
    <property type="match status" value="1"/>
</dbReference>
<dbReference type="Proteomes" id="UP000799438">
    <property type="component" value="Unassembled WGS sequence"/>
</dbReference>
<reference evidence="6" key="1">
    <citation type="journal article" date="2020" name="Stud. Mycol.">
        <title>101 Dothideomycetes genomes: a test case for predicting lifestyles and emergence of pathogens.</title>
        <authorList>
            <person name="Haridas S."/>
            <person name="Albert R."/>
            <person name="Binder M."/>
            <person name="Bloem J."/>
            <person name="Labutti K."/>
            <person name="Salamov A."/>
            <person name="Andreopoulos B."/>
            <person name="Baker S."/>
            <person name="Barry K."/>
            <person name="Bills G."/>
            <person name="Bluhm B."/>
            <person name="Cannon C."/>
            <person name="Castanera R."/>
            <person name="Culley D."/>
            <person name="Daum C."/>
            <person name="Ezra D."/>
            <person name="Gonzalez J."/>
            <person name="Henrissat B."/>
            <person name="Kuo A."/>
            <person name="Liang C."/>
            <person name="Lipzen A."/>
            <person name="Lutzoni F."/>
            <person name="Magnuson J."/>
            <person name="Mondo S."/>
            <person name="Nolan M."/>
            <person name="Ohm R."/>
            <person name="Pangilinan J."/>
            <person name="Park H.-J."/>
            <person name="Ramirez L."/>
            <person name="Alfaro M."/>
            <person name="Sun H."/>
            <person name="Tritt A."/>
            <person name="Yoshinaga Y."/>
            <person name="Zwiers L.-H."/>
            <person name="Turgeon B."/>
            <person name="Goodwin S."/>
            <person name="Spatafora J."/>
            <person name="Crous P."/>
            <person name="Grigoriev I."/>
        </authorList>
    </citation>
    <scope>NUCLEOTIDE SEQUENCE</scope>
    <source>
        <strain evidence="6">CBS 121167</strain>
    </source>
</reference>
<keyword evidence="4" id="KW-0812">Transmembrane</keyword>
<dbReference type="PROSITE" id="PS50235">
    <property type="entry name" value="USP_3"/>
    <property type="match status" value="1"/>
</dbReference>
<feature type="coiled-coil region" evidence="2">
    <location>
        <begin position="309"/>
        <end position="336"/>
    </location>
</feature>
<dbReference type="InterPro" id="IPR028889">
    <property type="entry name" value="USP"/>
</dbReference>
<dbReference type="InterPro" id="IPR018200">
    <property type="entry name" value="USP_CS"/>
</dbReference>